<dbReference type="InterPro" id="IPR000873">
    <property type="entry name" value="AMP-dep_synth/lig_dom"/>
</dbReference>
<dbReference type="InterPro" id="IPR045851">
    <property type="entry name" value="AMP-bd_C_sf"/>
</dbReference>
<dbReference type="Gene3D" id="3.40.50.12780">
    <property type="entry name" value="N-terminal domain of ligase-like"/>
    <property type="match status" value="1"/>
</dbReference>
<accession>A0A7Y9UQY1</accession>
<sequence length="508" mass="55124">MSEPFVRLGNRVKTLAEVKGRAARFASALQSMGLEHGDRYAIVMVNDIGFVEANLAASAAGAVPVPVNWHWTGVDLKHLLTDSGAKVAVVHSHLIPGVEAQRPEGMQIIEAEVPQEIREAYHLGDVPLTGRYPVLADLIEGAEPAVAAGGAPPLAVIYTSGTTGLAKGILRDPITADKAEGVTRFISEFLRMGPGLTTVLPAPLYHTAPNVNMTFGAALGMSLIIMPKFDAEEFLRLVQEHQVDTVQMVPTMFHRMLDLPEDVRGKYDLSSLKHVVHAAAPCPAETKRAMIEWLGPIISEYYGGSEGGAWTYSTSEGWLTHPGTVGKAVTGADVRILGPDLEELPVGETGVIYGRSEFWPDFTYIGNDEKRRSIEAADGFITVGDVGRLDEDGYLYLSDRLNDMVISGGVNIYPAEIESTLLSLEGVFDAAVFGIPDADMGEALAAHIQPRPGVQLTEEQVKDHVASHLAKYKVPKVVVFEEELPREDTGKLFKRRLKEKYWPAKAQA</sequence>
<dbReference type="InterPro" id="IPR020845">
    <property type="entry name" value="AMP-binding_CS"/>
</dbReference>
<dbReference type="AlphaFoldDB" id="A0A7Y9UQY1"/>
<dbReference type="SUPFAM" id="SSF56801">
    <property type="entry name" value="Acetyl-CoA synthetase-like"/>
    <property type="match status" value="1"/>
</dbReference>
<protein>
    <submittedName>
        <fullName evidence="3">Long-chain acyl-CoA synthetase</fullName>
        <ecNumber evidence="3">6.2.1.3</ecNumber>
    </submittedName>
</protein>
<dbReference type="PANTHER" id="PTHR24096:SF323">
    <property type="entry name" value="BLR3536 PROTEIN"/>
    <property type="match status" value="1"/>
</dbReference>
<gene>
    <name evidence="3" type="ORF">BJ980_002680</name>
</gene>
<evidence type="ECO:0000259" key="1">
    <source>
        <dbReference type="Pfam" id="PF00501"/>
    </source>
</evidence>
<reference evidence="3 4" key="1">
    <citation type="submission" date="2020-07" db="EMBL/GenBank/DDBJ databases">
        <title>Sequencing the genomes of 1000 actinobacteria strains.</title>
        <authorList>
            <person name="Klenk H.-P."/>
        </authorList>
    </citation>
    <scope>NUCLEOTIDE SEQUENCE [LARGE SCALE GENOMIC DNA]</scope>
    <source>
        <strain evidence="3 4">DSM 23819</strain>
    </source>
</reference>
<dbReference type="InterPro" id="IPR042099">
    <property type="entry name" value="ANL_N_sf"/>
</dbReference>
<dbReference type="Pfam" id="PF13193">
    <property type="entry name" value="AMP-binding_C"/>
    <property type="match status" value="1"/>
</dbReference>
<keyword evidence="4" id="KW-1185">Reference proteome</keyword>
<dbReference type="PROSITE" id="PS00455">
    <property type="entry name" value="AMP_BINDING"/>
    <property type="match status" value="1"/>
</dbReference>
<dbReference type="Gene3D" id="3.30.300.30">
    <property type="match status" value="1"/>
</dbReference>
<evidence type="ECO:0000313" key="3">
    <source>
        <dbReference type="EMBL" id="NYG59757.1"/>
    </source>
</evidence>
<dbReference type="PANTHER" id="PTHR24096">
    <property type="entry name" value="LONG-CHAIN-FATTY-ACID--COA LIGASE"/>
    <property type="match status" value="1"/>
</dbReference>
<name>A0A7Y9UQY1_9ACTN</name>
<proteinExistence type="predicted"/>
<keyword evidence="3" id="KW-0436">Ligase</keyword>
<dbReference type="RefSeq" id="WP_179502773.1">
    <property type="nucleotide sequence ID" value="NZ_JACCAA010000001.1"/>
</dbReference>
<dbReference type="InterPro" id="IPR025110">
    <property type="entry name" value="AMP-bd_C"/>
</dbReference>
<evidence type="ECO:0000259" key="2">
    <source>
        <dbReference type="Pfam" id="PF13193"/>
    </source>
</evidence>
<feature type="domain" description="AMP-dependent synthetase/ligase" evidence="1">
    <location>
        <begin position="10"/>
        <end position="356"/>
    </location>
</feature>
<dbReference type="Proteomes" id="UP000540656">
    <property type="component" value="Unassembled WGS sequence"/>
</dbReference>
<dbReference type="Pfam" id="PF00501">
    <property type="entry name" value="AMP-binding"/>
    <property type="match status" value="1"/>
</dbReference>
<organism evidence="3 4">
    <name type="scientific">Nocardioides daedukensis</name>
    <dbReference type="NCBI Taxonomy" id="634462"/>
    <lineage>
        <taxon>Bacteria</taxon>
        <taxon>Bacillati</taxon>
        <taxon>Actinomycetota</taxon>
        <taxon>Actinomycetes</taxon>
        <taxon>Propionibacteriales</taxon>
        <taxon>Nocardioidaceae</taxon>
        <taxon>Nocardioides</taxon>
    </lineage>
</organism>
<dbReference type="EMBL" id="JACCAA010000001">
    <property type="protein sequence ID" value="NYG59757.1"/>
    <property type="molecule type" value="Genomic_DNA"/>
</dbReference>
<comment type="caution">
    <text evidence="3">The sequence shown here is derived from an EMBL/GenBank/DDBJ whole genome shotgun (WGS) entry which is preliminary data.</text>
</comment>
<dbReference type="GO" id="GO:0004467">
    <property type="term" value="F:long-chain fatty acid-CoA ligase activity"/>
    <property type="evidence" value="ECO:0007669"/>
    <property type="project" value="UniProtKB-EC"/>
</dbReference>
<feature type="domain" description="AMP-binding enzyme C-terminal" evidence="2">
    <location>
        <begin position="416"/>
        <end position="491"/>
    </location>
</feature>
<dbReference type="EC" id="6.2.1.3" evidence="3"/>
<evidence type="ECO:0000313" key="4">
    <source>
        <dbReference type="Proteomes" id="UP000540656"/>
    </source>
</evidence>